<dbReference type="GO" id="GO:0032299">
    <property type="term" value="C:ribonuclease H2 complex"/>
    <property type="evidence" value="ECO:0007669"/>
    <property type="project" value="InterPro"/>
</dbReference>
<evidence type="ECO:0000313" key="2">
    <source>
        <dbReference type="EMBL" id="CAG8954679.1"/>
    </source>
</evidence>
<organism evidence="2 3">
    <name type="scientific">Hymenoscyphus fraxineus</name>
    <dbReference type="NCBI Taxonomy" id="746836"/>
    <lineage>
        <taxon>Eukaryota</taxon>
        <taxon>Fungi</taxon>
        <taxon>Dikarya</taxon>
        <taxon>Ascomycota</taxon>
        <taxon>Pezizomycotina</taxon>
        <taxon>Leotiomycetes</taxon>
        <taxon>Helotiales</taxon>
        <taxon>Helotiaceae</taxon>
        <taxon>Hymenoscyphus</taxon>
    </lineage>
</organism>
<gene>
    <name evidence="2" type="ORF">HYFRA_00004601</name>
</gene>
<dbReference type="Gene3D" id="2.40.128.680">
    <property type="match status" value="1"/>
</dbReference>
<dbReference type="InterPro" id="IPR013924">
    <property type="entry name" value="RNase_H2_suC"/>
</dbReference>
<feature type="region of interest" description="Disordered" evidence="1">
    <location>
        <begin position="83"/>
        <end position="103"/>
    </location>
</feature>
<dbReference type="AlphaFoldDB" id="A0A9N9PIN6"/>
<proteinExistence type="predicted"/>
<dbReference type="GO" id="GO:0006401">
    <property type="term" value="P:RNA catabolic process"/>
    <property type="evidence" value="ECO:0007669"/>
    <property type="project" value="InterPro"/>
</dbReference>
<evidence type="ECO:0000256" key="1">
    <source>
        <dbReference type="SAM" id="MobiDB-lite"/>
    </source>
</evidence>
<dbReference type="OrthoDB" id="6222486at2759"/>
<protein>
    <submittedName>
        <fullName evidence="2">Uncharacterized protein</fullName>
    </submittedName>
</protein>
<sequence length="160" mass="17553">MLAIQKSSSHKGKCTPHLLPCRIHHNGPVNASKRYWDPKTTAGVGKESKPTSYFRGRKLHGKTLAIPQGYRGVILARSDRVLPPKSDASTVDEEAGDGEEEGVSEVKIVEEQAEFGRVVVWGHECLPDEMADAYCRGVEEWIGFAEVIHGVGEEEGEEGK</sequence>
<evidence type="ECO:0000313" key="3">
    <source>
        <dbReference type="Proteomes" id="UP000696280"/>
    </source>
</evidence>
<dbReference type="PANTHER" id="PTHR47204">
    <property type="entry name" value="OS02G0168900 PROTEIN"/>
    <property type="match status" value="1"/>
</dbReference>
<comment type="caution">
    <text evidence="2">The sequence shown here is derived from an EMBL/GenBank/DDBJ whole genome shotgun (WGS) entry which is preliminary data.</text>
</comment>
<dbReference type="Proteomes" id="UP000696280">
    <property type="component" value="Unassembled WGS sequence"/>
</dbReference>
<dbReference type="EMBL" id="CAJVRL010000057">
    <property type="protein sequence ID" value="CAG8954679.1"/>
    <property type="molecule type" value="Genomic_DNA"/>
</dbReference>
<dbReference type="CDD" id="cd09271">
    <property type="entry name" value="RNase_H2-C"/>
    <property type="match status" value="1"/>
</dbReference>
<reference evidence="2" key="1">
    <citation type="submission" date="2021-07" db="EMBL/GenBank/DDBJ databases">
        <authorList>
            <person name="Durling M."/>
        </authorList>
    </citation>
    <scope>NUCLEOTIDE SEQUENCE</scope>
</reference>
<dbReference type="PANTHER" id="PTHR47204:SF1">
    <property type="entry name" value="RIBONUCLEASE H2 SUBUNIT C"/>
    <property type="match status" value="1"/>
</dbReference>
<feature type="compositionally biased region" description="Acidic residues" evidence="1">
    <location>
        <begin position="90"/>
        <end position="103"/>
    </location>
</feature>
<dbReference type="Pfam" id="PF08615">
    <property type="entry name" value="RNase_H2_suC"/>
    <property type="match status" value="1"/>
</dbReference>
<accession>A0A9N9PIN6</accession>
<name>A0A9N9PIN6_9HELO</name>
<keyword evidence="3" id="KW-1185">Reference proteome</keyword>